<feature type="binding site" evidence="5">
    <location>
        <position position="72"/>
    </location>
    <ligand>
        <name>Mn(2+)</name>
        <dbReference type="ChEBI" id="CHEBI:29035"/>
    </ligand>
</feature>
<proteinExistence type="inferred from homology"/>
<dbReference type="InterPro" id="IPR019832">
    <property type="entry name" value="Mn/Fe_SOD_C"/>
</dbReference>
<dbReference type="PIRSF" id="PIRSF000349">
    <property type="entry name" value="SODismutase"/>
    <property type="match status" value="1"/>
</dbReference>
<feature type="binding site" evidence="5">
    <location>
        <position position="140"/>
    </location>
    <ligand>
        <name>Mn(2+)</name>
        <dbReference type="ChEBI" id="CHEBI:29035"/>
    </ligand>
</feature>
<dbReference type="SUPFAM" id="SSF46609">
    <property type="entry name" value="Fe,Mn superoxide dismutase (SOD), N-terminal domain"/>
    <property type="match status" value="1"/>
</dbReference>
<feature type="binding site" evidence="5">
    <location>
        <position position="233"/>
    </location>
    <ligand>
        <name>Mn(2+)</name>
        <dbReference type="ChEBI" id="CHEBI:29035"/>
    </ligand>
</feature>
<dbReference type="AlphaFoldDB" id="A0A5J4YX52"/>
<dbReference type="InterPro" id="IPR019833">
    <property type="entry name" value="Mn/Fe_SOD_BS"/>
</dbReference>
<feature type="binding site" evidence="5">
    <location>
        <position position="229"/>
    </location>
    <ligand>
        <name>Mn(2+)</name>
        <dbReference type="ChEBI" id="CHEBI:29035"/>
    </ligand>
</feature>
<dbReference type="PROSITE" id="PS00088">
    <property type="entry name" value="SOD_MN"/>
    <property type="match status" value="1"/>
</dbReference>
<evidence type="ECO:0000259" key="7">
    <source>
        <dbReference type="Pfam" id="PF02777"/>
    </source>
</evidence>
<evidence type="ECO:0000256" key="1">
    <source>
        <dbReference type="ARBA" id="ARBA00008714"/>
    </source>
</evidence>
<evidence type="ECO:0000256" key="4">
    <source>
        <dbReference type="ARBA" id="ARBA00023002"/>
    </source>
</evidence>
<dbReference type="Pfam" id="PF00081">
    <property type="entry name" value="Sod_Fe_N"/>
    <property type="match status" value="1"/>
</dbReference>
<feature type="domain" description="Manganese/iron superoxide dismutase N-terminal" evidence="6">
    <location>
        <begin position="50"/>
        <end position="147"/>
    </location>
</feature>
<comment type="similarity">
    <text evidence="1">Belongs to the iron/manganese superoxide dismutase family.</text>
</comment>
<accession>A0A5J4YX52</accession>
<dbReference type="SUPFAM" id="SSF54719">
    <property type="entry name" value="Fe,Mn superoxide dismutase (SOD), C-terminal domain"/>
    <property type="match status" value="1"/>
</dbReference>
<dbReference type="PANTHER" id="PTHR43595">
    <property type="entry name" value="37S RIBOSOMAL PROTEIN S26, MITOCHONDRIAL"/>
    <property type="match status" value="1"/>
</dbReference>
<evidence type="ECO:0000256" key="2">
    <source>
        <dbReference type="ARBA" id="ARBA00012682"/>
    </source>
</evidence>
<dbReference type="InterPro" id="IPR019831">
    <property type="entry name" value="Mn/Fe_SOD_N"/>
</dbReference>
<dbReference type="InterPro" id="IPR001189">
    <property type="entry name" value="Mn/Fe_SOD"/>
</dbReference>
<keyword evidence="3 5" id="KW-0479">Metal-binding</keyword>
<dbReference type="GO" id="GO:0004784">
    <property type="term" value="F:superoxide dismutase activity"/>
    <property type="evidence" value="ECO:0007669"/>
    <property type="project" value="UniProtKB-EC"/>
</dbReference>
<reference evidence="9" key="1">
    <citation type="journal article" date="2019" name="Nat. Commun.">
        <title>Expansion of phycobilisome linker gene families in mesophilic red algae.</title>
        <authorList>
            <person name="Lee J."/>
            <person name="Kim D."/>
            <person name="Bhattacharya D."/>
            <person name="Yoon H.S."/>
        </authorList>
    </citation>
    <scope>NUCLEOTIDE SEQUENCE [LARGE SCALE GENOMIC DNA]</scope>
    <source>
        <strain evidence="9">CCMP 1328</strain>
    </source>
</reference>
<dbReference type="EC" id="1.15.1.1" evidence="2"/>
<dbReference type="InterPro" id="IPR036324">
    <property type="entry name" value="Mn/Fe_SOD_N_sf"/>
</dbReference>
<dbReference type="GO" id="GO:0046872">
    <property type="term" value="F:metal ion binding"/>
    <property type="evidence" value="ECO:0007669"/>
    <property type="project" value="UniProtKB-KW"/>
</dbReference>
<dbReference type="OrthoDB" id="4941at2759"/>
<dbReference type="PRINTS" id="PR01703">
    <property type="entry name" value="MNSODISMTASE"/>
</dbReference>
<dbReference type="OMA" id="IMETHHA"/>
<protein>
    <recommendedName>
        <fullName evidence="2">superoxide dismutase</fullName>
        <ecNumber evidence="2">1.15.1.1</ecNumber>
    </recommendedName>
</protein>
<evidence type="ECO:0000313" key="8">
    <source>
        <dbReference type="EMBL" id="KAA8496151.1"/>
    </source>
</evidence>
<dbReference type="GO" id="GO:0005737">
    <property type="term" value="C:cytoplasm"/>
    <property type="evidence" value="ECO:0007669"/>
    <property type="project" value="TreeGrafter"/>
</dbReference>
<comment type="caution">
    <text evidence="8">The sequence shown here is derived from an EMBL/GenBank/DDBJ whole genome shotgun (WGS) entry which is preliminary data.</text>
</comment>
<evidence type="ECO:0000256" key="5">
    <source>
        <dbReference type="PIRSR" id="PIRSR000349-1"/>
    </source>
</evidence>
<evidence type="ECO:0000313" key="9">
    <source>
        <dbReference type="Proteomes" id="UP000324585"/>
    </source>
</evidence>
<dbReference type="Gene3D" id="3.55.40.20">
    <property type="entry name" value="Iron/manganese superoxide dismutase, C-terminal domain"/>
    <property type="match status" value="1"/>
</dbReference>
<name>A0A5J4YX52_PORPP</name>
<dbReference type="Proteomes" id="UP000324585">
    <property type="component" value="Unassembled WGS sequence"/>
</dbReference>
<evidence type="ECO:0000256" key="3">
    <source>
        <dbReference type="ARBA" id="ARBA00022723"/>
    </source>
</evidence>
<dbReference type="Gene3D" id="1.10.287.990">
    <property type="entry name" value="Fe,Mn superoxide dismutase (SOD) domain"/>
    <property type="match status" value="1"/>
</dbReference>
<keyword evidence="9" id="KW-1185">Reference proteome</keyword>
<dbReference type="PROSITE" id="PS51318">
    <property type="entry name" value="TAT"/>
    <property type="match status" value="1"/>
</dbReference>
<evidence type="ECO:0000259" key="6">
    <source>
        <dbReference type="Pfam" id="PF00081"/>
    </source>
</evidence>
<dbReference type="InterPro" id="IPR006311">
    <property type="entry name" value="TAT_signal"/>
</dbReference>
<dbReference type="EMBL" id="VRMN01000003">
    <property type="protein sequence ID" value="KAA8496151.1"/>
    <property type="molecule type" value="Genomic_DNA"/>
</dbReference>
<organism evidence="8 9">
    <name type="scientific">Porphyridium purpureum</name>
    <name type="common">Red alga</name>
    <name type="synonym">Porphyridium cruentum</name>
    <dbReference type="NCBI Taxonomy" id="35688"/>
    <lineage>
        <taxon>Eukaryota</taxon>
        <taxon>Rhodophyta</taxon>
        <taxon>Bangiophyceae</taxon>
        <taxon>Porphyridiales</taxon>
        <taxon>Porphyridiaceae</taxon>
        <taxon>Porphyridium</taxon>
    </lineage>
</organism>
<gene>
    <name evidence="8" type="ORF">FVE85_2306</name>
</gene>
<dbReference type="Pfam" id="PF02777">
    <property type="entry name" value="Sod_Fe_C"/>
    <property type="match status" value="1"/>
</dbReference>
<keyword evidence="4" id="KW-0560">Oxidoreductase</keyword>
<dbReference type="PANTHER" id="PTHR43595:SF2">
    <property type="entry name" value="SMALL RIBOSOMAL SUBUNIT PROTEIN MS42"/>
    <property type="match status" value="1"/>
</dbReference>
<feature type="domain" description="Manganese/iron superoxide dismutase C-terminal" evidence="7">
    <location>
        <begin position="161"/>
        <end position="261"/>
    </location>
</feature>
<dbReference type="InterPro" id="IPR036314">
    <property type="entry name" value="SOD_C_sf"/>
</dbReference>
<sequence>MAATSPSTGRGIPSRRDFLGLAAWSAAALAMPKKASAAESAVEAPPVLPLPPLPYSYTALEPVIDEETMKLHHDKHFATYTKTLNAALAQLAVTQRDLLPKDLSTTNAVTVAALVSSLKQIKDEKVRSTIRNHGGGYLNHLLYFSTLRPMREKNAPKAGSKIEAALISSFGSVEAFKQELIDKSMSQFGSGWGWLYYDGSAQKLKVSNTPNQDTPVMESVNNICLFGIDVWEHAYYLRRKNDRGAYVKAIFDLVDWDTVEAMYTAHV</sequence>